<dbReference type="EMBL" id="OVEO01000005">
    <property type="protein sequence ID" value="SPQ96094.1"/>
    <property type="molecule type" value="Genomic_DNA"/>
</dbReference>
<dbReference type="Proteomes" id="UP000039324">
    <property type="component" value="Unassembled WGS sequence"/>
</dbReference>
<dbReference type="EMBL" id="CDSF01000082">
    <property type="protein sequence ID" value="CEO98088.1"/>
    <property type="molecule type" value="Genomic_DNA"/>
</dbReference>
<evidence type="ECO:0000313" key="5">
    <source>
        <dbReference type="Proteomes" id="UP000290189"/>
    </source>
</evidence>
<keyword evidence="1" id="KW-1133">Transmembrane helix</keyword>
<evidence type="ECO:0000313" key="2">
    <source>
        <dbReference type="EMBL" id="CEO98088.1"/>
    </source>
</evidence>
<protein>
    <submittedName>
        <fullName evidence="2">Uncharacterized protein</fullName>
    </submittedName>
</protein>
<dbReference type="AlphaFoldDB" id="A0A0G4IRT8"/>
<feature type="transmembrane region" description="Helical" evidence="1">
    <location>
        <begin position="21"/>
        <end position="43"/>
    </location>
</feature>
<feature type="transmembrane region" description="Helical" evidence="1">
    <location>
        <begin position="116"/>
        <end position="135"/>
    </location>
</feature>
<sequence length="161" mass="17550">MGIQRARSCCCGCSLPTAMRIFAALHILAGIFFIWCAAMPLPPRSQMTQDQRDFFDQHPNYKTVLYIESAVSLAVGAVFLAAVSSRSLGFAGIAVLANALAIVSTVANMVYAFNGAQVVVLAINVYFCYVVWSFYEMLKEERMGTLPTPAAVTFTAGYPRQ</sequence>
<keyword evidence="1" id="KW-0472">Membrane</keyword>
<evidence type="ECO:0000256" key="1">
    <source>
        <dbReference type="SAM" id="Phobius"/>
    </source>
</evidence>
<gene>
    <name evidence="2" type="ORF">PBRA_006202</name>
    <name evidence="3" type="ORF">PLBR_LOCUS3309</name>
</gene>
<feature type="transmembrane region" description="Helical" evidence="1">
    <location>
        <begin position="90"/>
        <end position="110"/>
    </location>
</feature>
<evidence type="ECO:0000313" key="3">
    <source>
        <dbReference type="EMBL" id="SPQ96094.1"/>
    </source>
</evidence>
<dbReference type="Proteomes" id="UP000290189">
    <property type="component" value="Unassembled WGS sequence"/>
</dbReference>
<reference evidence="3 5" key="2">
    <citation type="submission" date="2018-03" db="EMBL/GenBank/DDBJ databases">
        <authorList>
            <person name="Fogelqvist J."/>
        </authorList>
    </citation>
    <scope>NUCLEOTIDE SEQUENCE [LARGE SCALE GENOMIC DNA]</scope>
</reference>
<name>A0A0G4IRT8_PLABS</name>
<reference evidence="2 4" key="1">
    <citation type="submission" date="2015-02" db="EMBL/GenBank/DDBJ databases">
        <authorList>
            <person name="Chooi Y.-H."/>
        </authorList>
    </citation>
    <scope>NUCLEOTIDE SEQUENCE [LARGE SCALE GENOMIC DNA]</scope>
    <source>
        <strain evidence="2">E3</strain>
    </source>
</reference>
<geneLocation type="mitochondrion" evidence="3"/>
<feature type="transmembrane region" description="Helical" evidence="1">
    <location>
        <begin position="63"/>
        <end position="83"/>
    </location>
</feature>
<keyword evidence="3" id="KW-0496">Mitochondrion</keyword>
<proteinExistence type="predicted"/>
<evidence type="ECO:0000313" key="4">
    <source>
        <dbReference type="Proteomes" id="UP000039324"/>
    </source>
</evidence>
<keyword evidence="1" id="KW-0812">Transmembrane</keyword>
<accession>A0A0G4IRT8</accession>
<keyword evidence="4" id="KW-1185">Reference proteome</keyword>
<organism evidence="2 4">
    <name type="scientific">Plasmodiophora brassicae</name>
    <name type="common">Clubroot disease agent</name>
    <dbReference type="NCBI Taxonomy" id="37360"/>
    <lineage>
        <taxon>Eukaryota</taxon>
        <taxon>Sar</taxon>
        <taxon>Rhizaria</taxon>
        <taxon>Endomyxa</taxon>
        <taxon>Phytomyxea</taxon>
        <taxon>Plasmodiophorida</taxon>
        <taxon>Plasmodiophoridae</taxon>
        <taxon>Plasmodiophora</taxon>
    </lineage>
</organism>